<reference evidence="4" key="1">
    <citation type="journal article" date="2013" name="Ind. Biotechnol.">
        <title>Comparative genomics analysis of Trichoderma reesei strains.</title>
        <authorList>
            <person name="Koike H."/>
            <person name="Aerts A."/>
            <person name="LaButti K."/>
            <person name="Grigoriev I.V."/>
            <person name="Baker S.E."/>
        </authorList>
    </citation>
    <scope>NUCLEOTIDE SEQUENCE [LARGE SCALE GENOMIC DNA]</scope>
    <source>
        <strain evidence="4">ATCC 56765 / BCRC 32924 / NRRL 11460 / Rut C-30</strain>
    </source>
</reference>
<keyword evidence="3" id="KW-0378">Hydrolase</keyword>
<dbReference type="HOGENOM" id="CLU_036837_0_0_1"/>
<gene>
    <name evidence="3" type="ORF">M419DRAFT_36646</name>
</gene>
<dbReference type="GO" id="GO:0016787">
    <property type="term" value="F:hydrolase activity"/>
    <property type="evidence" value="ECO:0007669"/>
    <property type="project" value="UniProtKB-KW"/>
</dbReference>
<dbReference type="AlphaFoldDB" id="A0A024S883"/>
<name>A0A024S883_HYPJR</name>
<dbReference type="GO" id="GO:0016020">
    <property type="term" value="C:membrane"/>
    <property type="evidence" value="ECO:0007669"/>
    <property type="project" value="TreeGrafter"/>
</dbReference>
<evidence type="ECO:0000256" key="1">
    <source>
        <dbReference type="SAM" id="MobiDB-lite"/>
    </source>
</evidence>
<dbReference type="Pfam" id="PF12697">
    <property type="entry name" value="Abhydrolase_6"/>
    <property type="match status" value="1"/>
</dbReference>
<dbReference type="PANTHER" id="PTHR43798">
    <property type="entry name" value="MONOACYLGLYCEROL LIPASE"/>
    <property type="match status" value="1"/>
</dbReference>
<dbReference type="SUPFAM" id="SSF53474">
    <property type="entry name" value="alpha/beta-Hydrolases"/>
    <property type="match status" value="1"/>
</dbReference>
<dbReference type="Proteomes" id="UP000024376">
    <property type="component" value="Unassembled WGS sequence"/>
</dbReference>
<evidence type="ECO:0000313" key="4">
    <source>
        <dbReference type="Proteomes" id="UP000024376"/>
    </source>
</evidence>
<proteinExistence type="predicted"/>
<evidence type="ECO:0000259" key="2">
    <source>
        <dbReference type="Pfam" id="PF12697"/>
    </source>
</evidence>
<organism evidence="3 4">
    <name type="scientific">Hypocrea jecorina (strain ATCC 56765 / BCRC 32924 / NRRL 11460 / Rut C-30)</name>
    <name type="common">Trichoderma reesei</name>
    <dbReference type="NCBI Taxonomy" id="1344414"/>
    <lineage>
        <taxon>Eukaryota</taxon>
        <taxon>Fungi</taxon>
        <taxon>Dikarya</taxon>
        <taxon>Ascomycota</taxon>
        <taxon>Pezizomycotina</taxon>
        <taxon>Sordariomycetes</taxon>
        <taxon>Hypocreomycetidae</taxon>
        <taxon>Hypocreales</taxon>
        <taxon>Hypocreaceae</taxon>
        <taxon>Trichoderma</taxon>
    </lineage>
</organism>
<dbReference type="InterPro" id="IPR050266">
    <property type="entry name" value="AB_hydrolase_sf"/>
</dbReference>
<dbReference type="InterPro" id="IPR029058">
    <property type="entry name" value="AB_hydrolase_fold"/>
</dbReference>
<sequence length="449" mass="49458">MASSPSSSSTVFDIREHTYQASHIREYPRATAVSQDEPLLLHVKQYTPKHGGPPRKGDITIIGAHANGFPKELYEPLYEELLQQLQKQGLRLRSIIIADAAHQGQSGILNEANLGNDPSWLDYARDILHLINTLRPPRPLIAMGHSFGANALANVALTHPRLFAGMVLLDPVIARFASVKDHLPSSPETYASPASLSAIRRDTWPSREAAAAAFRSKPFYQSWDPRVLDLFIRYGLRDVPSSSSPSSSSSASSSSSPSSSSSTPVRLTTTKHQEVFTFVRPLWPALDPSTNLLTNPSLAPDADIDPNIPFALPFYRPEGNNTAARLPHLRPPVLYVFGAKSDVSLPHLIREKLETTGVGVGGSGGAKAGRVKHVTHQQAGHLVPLEEPLFCATAAAGWIRAEMDNWWDEEKEYEQWTRKPLKDKSTIDDEFQKRLALPNRKSDKTKANL</sequence>
<dbReference type="Gene3D" id="3.40.50.1820">
    <property type="entry name" value="alpha/beta hydrolase"/>
    <property type="match status" value="1"/>
</dbReference>
<feature type="region of interest" description="Disordered" evidence="1">
    <location>
        <begin position="239"/>
        <end position="267"/>
    </location>
</feature>
<evidence type="ECO:0000313" key="3">
    <source>
        <dbReference type="EMBL" id="ETS00706.1"/>
    </source>
</evidence>
<dbReference type="OrthoDB" id="94039at2759"/>
<feature type="domain" description="AB hydrolase-1" evidence="2">
    <location>
        <begin position="64"/>
        <end position="392"/>
    </location>
</feature>
<feature type="compositionally biased region" description="Low complexity" evidence="1">
    <location>
        <begin position="240"/>
        <end position="262"/>
    </location>
</feature>
<accession>A0A024S883</accession>
<dbReference type="InterPro" id="IPR000073">
    <property type="entry name" value="AB_hydrolase_1"/>
</dbReference>
<protein>
    <submittedName>
        <fullName evidence="3">Alpha/beta-hydrolase</fullName>
    </submittedName>
</protein>
<dbReference type="PANTHER" id="PTHR43798:SF33">
    <property type="entry name" value="HYDROLASE, PUTATIVE (AFU_ORTHOLOGUE AFUA_2G14860)-RELATED"/>
    <property type="match status" value="1"/>
</dbReference>
<dbReference type="EMBL" id="KI911151">
    <property type="protein sequence ID" value="ETS00706.1"/>
    <property type="molecule type" value="Genomic_DNA"/>
</dbReference>
<dbReference type="KEGG" id="trr:M419DRAFT_36646"/>